<evidence type="ECO:0000313" key="3">
    <source>
        <dbReference type="Proteomes" id="UP000178176"/>
    </source>
</evidence>
<dbReference type="SMART" id="SM00710">
    <property type="entry name" value="PbH1"/>
    <property type="match status" value="5"/>
</dbReference>
<comment type="caution">
    <text evidence="2">The sequence shown here is derived from an EMBL/GenBank/DDBJ whole genome shotgun (WGS) entry which is preliminary data.</text>
</comment>
<dbReference type="Proteomes" id="UP000178176">
    <property type="component" value="Unassembled WGS sequence"/>
</dbReference>
<evidence type="ECO:0000259" key="1">
    <source>
        <dbReference type="Pfam" id="PF13229"/>
    </source>
</evidence>
<dbReference type="AlphaFoldDB" id="A0A1F4YES1"/>
<dbReference type="Gene3D" id="2.160.20.10">
    <property type="entry name" value="Single-stranded right-handed beta-helix, Pectin lyase-like"/>
    <property type="match status" value="1"/>
</dbReference>
<evidence type="ECO:0000313" key="2">
    <source>
        <dbReference type="EMBL" id="OGC92368.1"/>
    </source>
</evidence>
<dbReference type="InterPro" id="IPR011050">
    <property type="entry name" value="Pectin_lyase_fold/virulence"/>
</dbReference>
<dbReference type="EMBL" id="MEXH01000016">
    <property type="protein sequence ID" value="OGC92368.1"/>
    <property type="molecule type" value="Genomic_DNA"/>
</dbReference>
<dbReference type="Pfam" id="PF13229">
    <property type="entry name" value="Beta_helix"/>
    <property type="match status" value="1"/>
</dbReference>
<dbReference type="InterPro" id="IPR006626">
    <property type="entry name" value="PbH1"/>
</dbReference>
<accession>A0A1F4YES1</accession>
<sequence length="434" mass="45449">MATLTFFKFDRVIQVDDPVEGTSVTIQELVNAIRDYEDELDFLDYGHICNAFGKQDLGGGAQVGITMVLINDWRIQFESPGAPPTITVYVRGGNLVATNTFSNNPIKPSDYVTVIIAQSSSPTIITPPEDLNMLYLIESLRGKHQTLGNIWYWDPAGGLDTNDGLQPSTAVLTFAKAQTLATAGNNDIIFCLSTASGGITTVPESLTITKNNLKVRGPGYPFQIKPTLSSTVPITVTADNVEVSGLYVQPTAGGSVNGITITGDNALVKDCWINTATANGIDLSSSTRTSIQTCAIESSTSNGINIGNSVSQSIISTCIISGSGADGANLGGTSISDNIFENNLIYNNTGYGIDVGTGVTRTGVRLHHTFSGNTAGSTRDLGTGTFIESQAGGASASEIADAVWDEVISGHTTAGTTGRTLKDAKTKATLASLK</sequence>
<proteinExistence type="predicted"/>
<name>A0A1F4YES1_9BACT</name>
<dbReference type="InterPro" id="IPR012334">
    <property type="entry name" value="Pectin_lyas_fold"/>
</dbReference>
<dbReference type="InterPro" id="IPR039448">
    <property type="entry name" value="Beta_helix"/>
</dbReference>
<dbReference type="SUPFAM" id="SSF51126">
    <property type="entry name" value="Pectin lyase-like"/>
    <property type="match status" value="1"/>
</dbReference>
<gene>
    <name evidence="2" type="ORF">A2876_02210</name>
</gene>
<reference evidence="2 3" key="1">
    <citation type="journal article" date="2016" name="Nat. Commun.">
        <title>Thousands of microbial genomes shed light on interconnected biogeochemical processes in an aquifer system.</title>
        <authorList>
            <person name="Anantharaman K."/>
            <person name="Brown C.T."/>
            <person name="Hug L.A."/>
            <person name="Sharon I."/>
            <person name="Castelle C.J."/>
            <person name="Probst A.J."/>
            <person name="Thomas B.C."/>
            <person name="Singh A."/>
            <person name="Wilkins M.J."/>
            <person name="Karaoz U."/>
            <person name="Brodie E.L."/>
            <person name="Williams K.H."/>
            <person name="Hubbard S.S."/>
            <person name="Banfield J.F."/>
        </authorList>
    </citation>
    <scope>NUCLEOTIDE SEQUENCE [LARGE SCALE GENOMIC DNA]</scope>
</reference>
<protein>
    <recommendedName>
        <fullName evidence="1">Right handed beta helix domain-containing protein</fullName>
    </recommendedName>
</protein>
<feature type="domain" description="Right handed beta helix" evidence="1">
    <location>
        <begin position="257"/>
        <end position="391"/>
    </location>
</feature>
<organism evidence="2 3">
    <name type="scientific">Candidatus Amesbacteria bacterium RIFCSPHIGHO2_01_FULL_48_32b</name>
    <dbReference type="NCBI Taxonomy" id="1797253"/>
    <lineage>
        <taxon>Bacteria</taxon>
        <taxon>Candidatus Amesiibacteriota</taxon>
    </lineage>
</organism>